<comment type="similarity">
    <text evidence="1">Belongs to the AHA1 family.</text>
</comment>
<accession>A0A1G6HH22</accession>
<evidence type="ECO:0000259" key="2">
    <source>
        <dbReference type="Pfam" id="PF08327"/>
    </source>
</evidence>
<proteinExistence type="inferred from homology"/>
<dbReference type="EMBL" id="FMYF01000010">
    <property type="protein sequence ID" value="SDB93542.1"/>
    <property type="molecule type" value="Genomic_DNA"/>
</dbReference>
<protein>
    <submittedName>
        <fullName evidence="3">Uncharacterized conserved protein YndB, AHSA1/START domain</fullName>
    </submittedName>
</protein>
<reference evidence="3 4" key="1">
    <citation type="submission" date="2016-06" db="EMBL/GenBank/DDBJ databases">
        <authorList>
            <person name="Olsen C.W."/>
            <person name="Carey S."/>
            <person name="Hinshaw L."/>
            <person name="Karasin A.I."/>
        </authorList>
    </citation>
    <scope>NUCLEOTIDE SEQUENCE [LARGE SCALE GENOMIC DNA]</scope>
    <source>
        <strain evidence="3 4">LZ-22</strain>
    </source>
</reference>
<dbReference type="AlphaFoldDB" id="A0A1G6HH22"/>
<dbReference type="InterPro" id="IPR013538">
    <property type="entry name" value="ASHA1/2-like_C"/>
</dbReference>
<dbReference type="STRING" id="1577474.GA0111570_11024"/>
<evidence type="ECO:0000313" key="3">
    <source>
        <dbReference type="EMBL" id="SDB93542.1"/>
    </source>
</evidence>
<name>A0A1G6HH22_9ACTN</name>
<evidence type="ECO:0000256" key="1">
    <source>
        <dbReference type="ARBA" id="ARBA00006817"/>
    </source>
</evidence>
<dbReference type="OrthoDB" id="9786557at2"/>
<dbReference type="Pfam" id="PF08327">
    <property type="entry name" value="AHSA1"/>
    <property type="match status" value="1"/>
</dbReference>
<feature type="domain" description="Activator of Hsp90 ATPase homologue 1/2-like C-terminal" evidence="2">
    <location>
        <begin position="12"/>
        <end position="150"/>
    </location>
</feature>
<dbReference type="Gene3D" id="3.30.530.20">
    <property type="match status" value="1"/>
</dbReference>
<gene>
    <name evidence="3" type="ORF">GA0111570_11024</name>
</gene>
<dbReference type="Proteomes" id="UP000199086">
    <property type="component" value="Unassembled WGS sequence"/>
</dbReference>
<evidence type="ECO:0000313" key="4">
    <source>
        <dbReference type="Proteomes" id="UP000199086"/>
    </source>
</evidence>
<keyword evidence="4" id="KW-1185">Reference proteome</keyword>
<dbReference type="SUPFAM" id="SSF55961">
    <property type="entry name" value="Bet v1-like"/>
    <property type="match status" value="1"/>
</dbReference>
<organism evidence="3 4">
    <name type="scientific">Raineyella antarctica</name>
    <dbReference type="NCBI Taxonomy" id="1577474"/>
    <lineage>
        <taxon>Bacteria</taxon>
        <taxon>Bacillati</taxon>
        <taxon>Actinomycetota</taxon>
        <taxon>Actinomycetes</taxon>
        <taxon>Propionibacteriales</taxon>
        <taxon>Propionibacteriaceae</taxon>
        <taxon>Raineyella</taxon>
    </lineage>
</organism>
<dbReference type="InterPro" id="IPR023393">
    <property type="entry name" value="START-like_dom_sf"/>
</dbReference>
<sequence>MYAMTVTRHVQAPRPVVYQALVDPLAIARWRVPDGMVGLVHEFDARPGGRLRISLTYVVADGVGKSGERTDTYQGTFVRLVPDVQVIETSEFETEDTGLRGTMTMTTTLTDAGEGTDVTISYEGIPDGVPAHDNEIGTRMALDKLARLVET</sequence>